<comment type="caution">
    <text evidence="3">The sequence shown here is derived from an EMBL/GenBank/DDBJ whole genome shotgun (WGS) entry which is preliminary data.</text>
</comment>
<organism evidence="3 4">
    <name type="scientific">Agrobacterium burrii</name>
    <dbReference type="NCBI Taxonomy" id="2815339"/>
    <lineage>
        <taxon>Bacteria</taxon>
        <taxon>Pseudomonadati</taxon>
        <taxon>Pseudomonadota</taxon>
        <taxon>Alphaproteobacteria</taxon>
        <taxon>Hyphomicrobiales</taxon>
        <taxon>Rhizobiaceae</taxon>
        <taxon>Rhizobium/Agrobacterium group</taxon>
        <taxon>Agrobacterium</taxon>
        <taxon>Agrobacterium tumefaciens complex</taxon>
    </lineage>
</organism>
<dbReference type="InterPro" id="IPR007539">
    <property type="entry name" value="DUF551"/>
</dbReference>
<evidence type="ECO:0000313" key="3">
    <source>
        <dbReference type="EMBL" id="MBO0134616.1"/>
    </source>
</evidence>
<feature type="domain" description="DUF551" evidence="2">
    <location>
        <begin position="304"/>
        <end position="339"/>
    </location>
</feature>
<evidence type="ECO:0000256" key="1">
    <source>
        <dbReference type="SAM" id="MobiDB-lite"/>
    </source>
</evidence>
<dbReference type="Proteomes" id="UP000664699">
    <property type="component" value="Unassembled WGS sequence"/>
</dbReference>
<reference evidence="3 4" key="1">
    <citation type="submission" date="2021-03" db="EMBL/GenBank/DDBJ databases">
        <title>Whole genome sequence of Agrobacterium sp. strain Rnr.</title>
        <authorList>
            <person name="Mafakheri H."/>
            <person name="Taghavi S.M."/>
            <person name="Nemanja K."/>
            <person name="Osdaghi E."/>
        </authorList>
    </citation>
    <scope>NUCLEOTIDE SEQUENCE [LARGE SCALE GENOMIC DNA]</scope>
    <source>
        <strain evidence="3 4">Rnr</strain>
    </source>
</reference>
<protein>
    <recommendedName>
        <fullName evidence="2">DUF551 domain-containing protein</fullName>
    </recommendedName>
</protein>
<dbReference type="RefSeq" id="WP_207136091.1">
    <property type="nucleotide sequence ID" value="NZ_JAFLNA010000023.1"/>
</dbReference>
<dbReference type="Pfam" id="PF04448">
    <property type="entry name" value="DUF551"/>
    <property type="match status" value="1"/>
</dbReference>
<keyword evidence="4" id="KW-1185">Reference proteome</keyword>
<accession>A0ABS3ERH8</accession>
<evidence type="ECO:0000259" key="2">
    <source>
        <dbReference type="Pfam" id="PF04448"/>
    </source>
</evidence>
<gene>
    <name evidence="3" type="ORF">JZX89_28125</name>
</gene>
<sequence length="343" mass="37520">MGAAENISDLRSLLSIVAEETGALKMDDADEDSVGWTTEGPLPMTFGHVRRAHAALEGLEAALSAAEPVGFFELTEEQGYQQVSKRNVTEPGVIPLYTAPPAPSVAVKALEWNRDAGKPVDLYLVAKSVVGSYRISPMGREGFELRLFGTDPFPIYGSLAEAKAAAQANYEASILSALSAQVQDVLPNVGKWTDEDRAREWRKAFDTMHRRAMNAENAIGAQVQDESEIVDCLSAGKPFVFDPATNFCHADDGGAPENGIKYVPAEQVQDVAGWQSIETAQEGLNNTVLLFNGRRVFEGYWGPSEYDRKQKQWVYAWVSSPRSGDTKPTHWMPLPAAPTKQEE</sequence>
<feature type="region of interest" description="Disordered" evidence="1">
    <location>
        <begin position="320"/>
        <end position="343"/>
    </location>
</feature>
<evidence type="ECO:0000313" key="4">
    <source>
        <dbReference type="Proteomes" id="UP000664699"/>
    </source>
</evidence>
<proteinExistence type="predicted"/>
<name>A0ABS3ERH8_9HYPH</name>
<dbReference type="EMBL" id="JAFLNA010000023">
    <property type="protein sequence ID" value="MBO0134616.1"/>
    <property type="molecule type" value="Genomic_DNA"/>
</dbReference>